<reference evidence="2 3" key="1">
    <citation type="submission" date="2015-12" db="EMBL/GenBank/DDBJ databases">
        <title>The genome of Folsomia candida.</title>
        <authorList>
            <person name="Faddeeva A."/>
            <person name="Derks M.F."/>
            <person name="Anvar Y."/>
            <person name="Smit S."/>
            <person name="Van Straalen N."/>
            <person name="Roelofs D."/>
        </authorList>
    </citation>
    <scope>NUCLEOTIDE SEQUENCE [LARGE SCALE GENOMIC DNA]</scope>
    <source>
        <strain evidence="2 3">VU population</strain>
        <tissue evidence="2">Whole body</tissue>
    </source>
</reference>
<feature type="chain" id="PRO_5013121597" evidence="1">
    <location>
        <begin position="24"/>
        <end position="746"/>
    </location>
</feature>
<keyword evidence="3" id="KW-1185">Reference proteome</keyword>
<comment type="caution">
    <text evidence="2">The sequence shown here is derived from an EMBL/GenBank/DDBJ whole genome shotgun (WGS) entry which is preliminary data.</text>
</comment>
<organism evidence="2 3">
    <name type="scientific">Folsomia candida</name>
    <name type="common">Springtail</name>
    <dbReference type="NCBI Taxonomy" id="158441"/>
    <lineage>
        <taxon>Eukaryota</taxon>
        <taxon>Metazoa</taxon>
        <taxon>Ecdysozoa</taxon>
        <taxon>Arthropoda</taxon>
        <taxon>Hexapoda</taxon>
        <taxon>Collembola</taxon>
        <taxon>Entomobryomorpha</taxon>
        <taxon>Isotomoidea</taxon>
        <taxon>Isotomidae</taxon>
        <taxon>Proisotominae</taxon>
        <taxon>Folsomia</taxon>
    </lineage>
</organism>
<dbReference type="STRING" id="158441.A0A226CWV1"/>
<dbReference type="Gene3D" id="2.170.15.10">
    <property type="entry name" value="Proaerolysin, chain A, domain 3"/>
    <property type="match status" value="1"/>
</dbReference>
<feature type="signal peptide" evidence="1">
    <location>
        <begin position="1"/>
        <end position="23"/>
    </location>
</feature>
<dbReference type="EMBL" id="LNIX01000057">
    <property type="protein sequence ID" value="OXA37443.1"/>
    <property type="molecule type" value="Genomic_DNA"/>
</dbReference>
<name>A0A226CWV1_FOLCA</name>
<dbReference type="AlphaFoldDB" id="A0A226CWV1"/>
<protein>
    <submittedName>
        <fullName evidence="2">Vitelline membrane outer layer protein 1</fullName>
    </submittedName>
</protein>
<dbReference type="InterPro" id="IPR005515">
    <property type="entry name" value="VOMI"/>
</dbReference>
<sequence>MYELEKVLLIFYTLLVTLNGTEFIPCPLSWSPGYFGMVSNIPSKLVNTQLQENLNGEETYLARKKISEGFRIVEVFSNFTIARIGEFEEENEEDFGSEILTNPFNCSLKWISVEDKLIPMKYLVPIGTGNELIGGVLSNSENSSDTLTPCSLKFGKAELCSLNQGYRKGVTWSNTFVLKSYTKLRLDIHLQNFRTLNQTTVNYETNNAGCDMLSNKGDAEISKTVTHSTETSNKWTITLEGGVALGLNGQVEFELAVWILISKRFYGSISLHLALDLEINIGGDYSQDTKDTVSTTQRVNIPPGSVVEVCFSLVKRNVQTYFEAEGAIVTHPFLKAPDLLKIIERDARFSKPIILHEMDEELRSWHPVLGHPTRSKMTTCMILVCILTISFFSHTTIGYIVLNSPVITNYGKWESDWNDCDPNMYVRAIDVRSTPDGGELIPEQNDGPDNDDNLGMTSISLECAGLSDPNGKAGKIIVTPRGGTASAAELPTACEGFAIGFQLLSDDPQIALDNTGANNIRIYCSDMKDSATQYVEGYGDYTGQWTDPQFCKERQAICGIKSQVQTRAGPDQTGINNVRVKCCDIPSPAKTCVPTERWELAQECDNVKGKLPIECTFYRSVGIGMTTALESEGANLMEEFYRDSALGFGMNSDLGEAPFWLTYDLSNRFATVLDDSETTGQNWTKVDIETWALETSTVVKFNVKEGYRARVEQMVGSCGYYSVKTPRLKHTDYNYTLFPFAWRDDP</sequence>
<dbReference type="Gene3D" id="2.100.10.20">
    <property type="entry name" value="Vitelline membrane outer layer protein I (VOMI)"/>
    <property type="match status" value="1"/>
</dbReference>
<evidence type="ECO:0000313" key="2">
    <source>
        <dbReference type="EMBL" id="OXA37443.1"/>
    </source>
</evidence>
<dbReference type="Pfam" id="PF03762">
    <property type="entry name" value="VOMI"/>
    <property type="match status" value="1"/>
</dbReference>
<dbReference type="OrthoDB" id="6329319at2759"/>
<evidence type="ECO:0000313" key="3">
    <source>
        <dbReference type="Proteomes" id="UP000198287"/>
    </source>
</evidence>
<proteinExistence type="predicted"/>
<dbReference type="InterPro" id="IPR036706">
    <property type="entry name" value="VOMI_sf"/>
</dbReference>
<keyword evidence="1" id="KW-0732">Signal</keyword>
<evidence type="ECO:0000256" key="1">
    <source>
        <dbReference type="SAM" id="SignalP"/>
    </source>
</evidence>
<dbReference type="Proteomes" id="UP000198287">
    <property type="component" value="Unassembled WGS sequence"/>
</dbReference>
<dbReference type="PANTHER" id="PTHR18841:SF0">
    <property type="entry name" value="VITELLINE MEMBRANE OUTER LAYER 1 HOMOLOG A-RELATED"/>
    <property type="match status" value="1"/>
</dbReference>
<accession>A0A226CWV1</accession>
<dbReference type="GO" id="GO:0005615">
    <property type="term" value="C:extracellular space"/>
    <property type="evidence" value="ECO:0007669"/>
    <property type="project" value="TreeGrafter"/>
</dbReference>
<dbReference type="SUPFAM" id="SSF51092">
    <property type="entry name" value="Vitelline membrane outer protein-I (VMO-I)"/>
    <property type="match status" value="1"/>
</dbReference>
<gene>
    <name evidence="2" type="ORF">Fcan01_27816</name>
</gene>
<dbReference type="PANTHER" id="PTHR18841">
    <property type="entry name" value="VITELLINE MEMBRANE OUTER LAYER PROTEIN I-RELATED"/>
    <property type="match status" value="1"/>
</dbReference>
<dbReference type="SUPFAM" id="SSF56973">
    <property type="entry name" value="Aerolisin/ETX pore-forming domain"/>
    <property type="match status" value="1"/>
</dbReference>